<evidence type="ECO:0000313" key="2">
    <source>
        <dbReference type="Proteomes" id="UP001055013"/>
    </source>
</evidence>
<evidence type="ECO:0000313" key="1">
    <source>
        <dbReference type="EMBL" id="GJH22445.1"/>
    </source>
</evidence>
<dbReference type="EMBL" id="BPUR01000041">
    <property type="protein sequence ID" value="GJH22445.1"/>
    <property type="molecule type" value="Genomic_DNA"/>
</dbReference>
<accession>A0ACB5R531</accession>
<organism evidence="1 2">
    <name type="scientific">Caballeronia novacaledonica</name>
    <dbReference type="NCBI Taxonomy" id="1544861"/>
    <lineage>
        <taxon>Bacteria</taxon>
        <taxon>Pseudomonadati</taxon>
        <taxon>Pseudomonadota</taxon>
        <taxon>Betaproteobacteria</taxon>
        <taxon>Burkholderiales</taxon>
        <taxon>Burkholderiaceae</taxon>
        <taxon>Caballeronia</taxon>
    </lineage>
</organism>
<sequence length="135" mass="14990">MTVAIKDRSTTYRRILALLVEHGPKTKAQIAEALGIGETTARTTMNLATRDGRIYASDWIVPLRGHPAKVYSLGQGETPAMPKWNAHGRLPKCSEQREEETEVARAKALAEETLQRARSLAGREFNPFASLMMQV</sequence>
<proteinExistence type="predicted"/>
<comment type="caution">
    <text evidence="1">The sequence shown here is derived from an EMBL/GenBank/DDBJ whole genome shotgun (WGS) entry which is preliminary data.</text>
</comment>
<dbReference type="Proteomes" id="UP001055013">
    <property type="component" value="Unassembled WGS sequence"/>
</dbReference>
<gene>
    <name evidence="1" type="ORF">CBA19CS22_37905</name>
</gene>
<keyword evidence="2" id="KW-1185">Reference proteome</keyword>
<protein>
    <submittedName>
        <fullName evidence="1">Uncharacterized protein</fullName>
    </submittedName>
</protein>
<reference evidence="1" key="1">
    <citation type="submission" date="2021-09" db="EMBL/GenBank/DDBJ databases">
        <title>Isolation and characterization of 3-chlorobenzoate degrading bacteria from soils in Shizuoka.</title>
        <authorList>
            <person name="Ifat A."/>
            <person name="Ogawa N."/>
            <person name="Kimbara K."/>
            <person name="Moriuchi R."/>
            <person name="Dohra H."/>
            <person name="Shintani M."/>
        </authorList>
    </citation>
    <scope>NUCLEOTIDE SEQUENCE</scope>
    <source>
        <strain evidence="1">19CS2-2</strain>
    </source>
</reference>
<name>A0ACB5R531_9BURK</name>